<organism evidence="2 3">
    <name type="scientific">Candidatus Entotheonella gemina</name>
    <dbReference type="NCBI Taxonomy" id="1429439"/>
    <lineage>
        <taxon>Bacteria</taxon>
        <taxon>Pseudomonadati</taxon>
        <taxon>Nitrospinota/Tectimicrobiota group</taxon>
        <taxon>Candidatus Tectimicrobiota</taxon>
        <taxon>Candidatus Entotheonellia</taxon>
        <taxon>Candidatus Entotheonellales</taxon>
        <taxon>Candidatus Entotheonellaceae</taxon>
        <taxon>Candidatus Entotheonella</taxon>
    </lineage>
</organism>
<dbReference type="Proteomes" id="UP000019140">
    <property type="component" value="Unassembled WGS sequence"/>
</dbReference>
<dbReference type="InterPro" id="IPR013445">
    <property type="entry name" value="CDP_4_6_deHydtase"/>
</dbReference>
<dbReference type="Gene3D" id="3.40.50.720">
    <property type="entry name" value="NAD(P)-binding Rossmann-like Domain"/>
    <property type="match status" value="1"/>
</dbReference>
<dbReference type="NCBIfam" id="TIGR02622">
    <property type="entry name" value="CDP_4_6_dhtase"/>
    <property type="match status" value="1"/>
</dbReference>
<comment type="caution">
    <text evidence="2">The sequence shown here is derived from an EMBL/GenBank/DDBJ whole genome shotgun (WGS) entry which is preliminary data.</text>
</comment>
<dbReference type="Gene3D" id="3.90.25.10">
    <property type="entry name" value="UDP-galactose 4-epimerase, domain 1"/>
    <property type="match status" value="1"/>
</dbReference>
<dbReference type="EMBL" id="AZHX01001592">
    <property type="protein sequence ID" value="ETX01719.1"/>
    <property type="molecule type" value="Genomic_DNA"/>
</dbReference>
<gene>
    <name evidence="2" type="ORF">ETSY2_36740</name>
</gene>
<dbReference type="HOGENOM" id="CLU_007383_1_7_7"/>
<evidence type="ECO:0000313" key="2">
    <source>
        <dbReference type="EMBL" id="ETX01719.1"/>
    </source>
</evidence>
<dbReference type="Pfam" id="PF16363">
    <property type="entry name" value="GDP_Man_Dehyd"/>
    <property type="match status" value="1"/>
</dbReference>
<dbReference type="AlphaFoldDB" id="W4LUK0"/>
<protein>
    <recommendedName>
        <fullName evidence="1">NAD(P)-binding domain-containing protein</fullName>
    </recommendedName>
</protein>
<accession>W4LUK0</accession>
<dbReference type="InterPro" id="IPR036291">
    <property type="entry name" value="NAD(P)-bd_dom_sf"/>
</dbReference>
<keyword evidence="3" id="KW-1185">Reference proteome</keyword>
<sequence>MSAYANAFGGVFNGLTILVTGHTGFKGAWLSIWLRELGAKVIGYALAPPTTPNHFEIARLADHIKTVHGDILDAEHLKQTIETYQPTVIFHLAAQSNVLHSFRRPVETFTTNVIGTINVLEAVRSTDSVRTVVGITSDKCYANQEWLWGYRENDRLGGHEPYSASKAMAELAIESYRDSFFARDQDDLHGVGIASTRAGNVIGGGDFADFRLVPDCMKALMAGHPIEVRNPHSVRPWQLVLEPLSGYLWLAVKLLQTAPEFAGPWNFGPLEQQGVTAGAIVEKAIECWGAGTWYHPQVEEPQRETALLRLSWDKAANRLGWRPTYTWEEAIAATVGWFKYYQAQHDAAIGHGTSDNIDMYSFCVEQICAYTQRAKALQIAWSVS</sequence>
<dbReference type="PATRIC" id="fig|1429439.4.peg.6206"/>
<dbReference type="InterPro" id="IPR016040">
    <property type="entry name" value="NAD(P)-bd_dom"/>
</dbReference>
<dbReference type="PANTHER" id="PTHR43000">
    <property type="entry name" value="DTDP-D-GLUCOSE 4,6-DEHYDRATASE-RELATED"/>
    <property type="match status" value="1"/>
</dbReference>
<evidence type="ECO:0000313" key="3">
    <source>
        <dbReference type="Proteomes" id="UP000019140"/>
    </source>
</evidence>
<name>W4LUK0_9BACT</name>
<evidence type="ECO:0000259" key="1">
    <source>
        <dbReference type="Pfam" id="PF16363"/>
    </source>
</evidence>
<dbReference type="SUPFAM" id="SSF51735">
    <property type="entry name" value="NAD(P)-binding Rossmann-fold domains"/>
    <property type="match status" value="1"/>
</dbReference>
<proteinExistence type="predicted"/>
<reference evidence="2 3" key="1">
    <citation type="journal article" date="2014" name="Nature">
        <title>An environmental bacterial taxon with a large and distinct metabolic repertoire.</title>
        <authorList>
            <person name="Wilson M.C."/>
            <person name="Mori T."/>
            <person name="Ruckert C."/>
            <person name="Uria A.R."/>
            <person name="Helf M.J."/>
            <person name="Takada K."/>
            <person name="Gernert C."/>
            <person name="Steffens U.A."/>
            <person name="Heycke N."/>
            <person name="Schmitt S."/>
            <person name="Rinke C."/>
            <person name="Helfrich E.J."/>
            <person name="Brachmann A.O."/>
            <person name="Gurgui C."/>
            <person name="Wakimoto T."/>
            <person name="Kracht M."/>
            <person name="Crusemann M."/>
            <person name="Hentschel U."/>
            <person name="Abe I."/>
            <person name="Matsunaga S."/>
            <person name="Kalinowski J."/>
            <person name="Takeyama H."/>
            <person name="Piel J."/>
        </authorList>
    </citation>
    <scope>NUCLEOTIDE SEQUENCE [LARGE SCALE GENOMIC DNA]</scope>
    <source>
        <strain evidence="3">TSY2</strain>
    </source>
</reference>
<feature type="domain" description="NAD(P)-binding" evidence="1">
    <location>
        <begin position="18"/>
        <end position="180"/>
    </location>
</feature>